<accession>A0A0B6D4K5</accession>
<sequence length="149" mass="16451">MRKILITSKMILLTVISMSVMYADDTPSSTAVPISKVVANIYSQGYPSINKIEFDDGIYKAKVINDVGKEEYLYIDPNTGKVPLPKNGSKQINMSDVIAAVPSDRCKTIISVEDKSDVYEVECVDTANKEVKVYVDAISGKISQIEYDD</sequence>
<protein>
    <submittedName>
        <fullName evidence="4">Peptidase propeptide and YPEB domain protein</fullName>
    </submittedName>
</protein>
<reference evidence="4 5" key="1">
    <citation type="journal article" date="2015" name="Genome Announc.">
        <title>Genome sequencing of 18 francisella strains to aid in assay development and testing.</title>
        <authorList>
            <person name="Johnson S.L."/>
            <person name="Daligault H.E."/>
            <person name="Davenport K.W."/>
            <person name="Coyne S.R."/>
            <person name="Frey K.G."/>
            <person name="Koroleva G.I."/>
            <person name="Broomall S.M."/>
            <person name="Bishop-Lilly K.A."/>
            <person name="Bruce D.C."/>
            <person name="Chertkov O."/>
            <person name="Freitas T."/>
            <person name="Jaissle J."/>
            <person name="Ladner J.T."/>
            <person name="Rosenzweig C.N."/>
            <person name="Gibbons H.S."/>
            <person name="Palacios G.F."/>
            <person name="Redden C.L."/>
            <person name="Xu Y."/>
            <person name="Minogue T.D."/>
            <person name="Chain P.S."/>
        </authorList>
    </citation>
    <scope>NUCLEOTIDE SEQUENCE [LARGE SCALE GENOMIC DNA]</scope>
    <source>
        <strain evidence="4 5">GA01-2794</strain>
    </source>
</reference>
<evidence type="ECO:0000259" key="3">
    <source>
        <dbReference type="Pfam" id="PF13670"/>
    </source>
</evidence>
<dbReference type="EMBL" id="CP009440">
    <property type="protein sequence ID" value="AJI52593.1"/>
    <property type="molecule type" value="Genomic_DNA"/>
</dbReference>
<evidence type="ECO:0000313" key="5">
    <source>
        <dbReference type="Proteomes" id="UP000031830"/>
    </source>
</evidence>
<evidence type="ECO:0000313" key="4">
    <source>
        <dbReference type="EMBL" id="AJI52593.1"/>
    </source>
</evidence>
<name>A0A0B6D4K5_9GAMM</name>
<dbReference type="Pfam" id="PF03413">
    <property type="entry name" value="PepSY"/>
    <property type="match status" value="1"/>
</dbReference>
<organism evidence="4 5">
    <name type="scientific">Francisella philomiragia</name>
    <dbReference type="NCBI Taxonomy" id="28110"/>
    <lineage>
        <taxon>Bacteria</taxon>
        <taxon>Pseudomonadati</taxon>
        <taxon>Pseudomonadota</taxon>
        <taxon>Gammaproteobacteria</taxon>
        <taxon>Thiotrichales</taxon>
        <taxon>Francisellaceae</taxon>
        <taxon>Francisella</taxon>
    </lineage>
</organism>
<dbReference type="Pfam" id="PF13670">
    <property type="entry name" value="PepSY_2"/>
    <property type="match status" value="1"/>
</dbReference>
<feature type="domain" description="PepSY" evidence="3">
    <location>
        <begin position="12"/>
        <end position="82"/>
    </location>
</feature>
<keyword evidence="1" id="KW-0732">Signal</keyword>
<dbReference type="Gene3D" id="3.10.450.40">
    <property type="match status" value="1"/>
</dbReference>
<dbReference type="InterPro" id="IPR025711">
    <property type="entry name" value="PepSY"/>
</dbReference>
<dbReference type="RefSeq" id="WP_044526922.1">
    <property type="nucleotide sequence ID" value="NZ_CP009440.1"/>
</dbReference>
<dbReference type="OrthoDB" id="5604409at2"/>
<dbReference type="KEGG" id="fpz:LA55_1898"/>
<dbReference type="Proteomes" id="UP000031830">
    <property type="component" value="Chromosome"/>
</dbReference>
<feature type="domain" description="PepSY" evidence="2">
    <location>
        <begin position="109"/>
        <end position="142"/>
    </location>
</feature>
<dbReference type="AlphaFoldDB" id="A0A0B6D4K5"/>
<gene>
    <name evidence="4" type="ORF">LA55_1898</name>
</gene>
<evidence type="ECO:0000256" key="1">
    <source>
        <dbReference type="SAM" id="SignalP"/>
    </source>
</evidence>
<feature type="signal peptide" evidence="1">
    <location>
        <begin position="1"/>
        <end position="22"/>
    </location>
</feature>
<evidence type="ECO:0000259" key="2">
    <source>
        <dbReference type="Pfam" id="PF03413"/>
    </source>
</evidence>
<feature type="chain" id="PRO_5002107823" evidence="1">
    <location>
        <begin position="23"/>
        <end position="149"/>
    </location>
</feature>
<proteinExistence type="predicted"/>